<evidence type="ECO:0000313" key="3">
    <source>
        <dbReference type="Proteomes" id="UP000274429"/>
    </source>
</evidence>
<reference evidence="2 3" key="2">
    <citation type="submission" date="2018-11" db="EMBL/GenBank/DDBJ databases">
        <authorList>
            <consortium name="Pathogen Informatics"/>
        </authorList>
    </citation>
    <scope>NUCLEOTIDE SEQUENCE [LARGE SCALE GENOMIC DNA]</scope>
</reference>
<feature type="compositionally biased region" description="Pro residues" evidence="1">
    <location>
        <begin position="124"/>
        <end position="139"/>
    </location>
</feature>
<gene>
    <name evidence="2" type="ORF">TTAC_LOCUS10770</name>
</gene>
<dbReference type="Proteomes" id="UP000274429">
    <property type="component" value="Unassembled WGS sequence"/>
</dbReference>
<name>A0A0R3XB60_HYDTA</name>
<dbReference type="AlphaFoldDB" id="A0A0R3XB60"/>
<dbReference type="WBParaSite" id="TTAC_0001078701-mRNA-1">
    <property type="protein sequence ID" value="TTAC_0001078701-mRNA-1"/>
    <property type="gene ID" value="TTAC_0001078701"/>
</dbReference>
<dbReference type="EMBL" id="UYWX01022219">
    <property type="protein sequence ID" value="VDM35750.1"/>
    <property type="molecule type" value="Genomic_DNA"/>
</dbReference>
<evidence type="ECO:0000313" key="4">
    <source>
        <dbReference type="WBParaSite" id="TTAC_0001078701-mRNA-1"/>
    </source>
</evidence>
<dbReference type="OrthoDB" id="6237019at2759"/>
<feature type="region of interest" description="Disordered" evidence="1">
    <location>
        <begin position="115"/>
        <end position="146"/>
    </location>
</feature>
<accession>A0A0R3XB60</accession>
<proteinExistence type="predicted"/>
<keyword evidence="3" id="KW-1185">Reference proteome</keyword>
<evidence type="ECO:0000313" key="2">
    <source>
        <dbReference type="EMBL" id="VDM35750.1"/>
    </source>
</evidence>
<evidence type="ECO:0000256" key="1">
    <source>
        <dbReference type="SAM" id="MobiDB-lite"/>
    </source>
</evidence>
<protein>
    <submittedName>
        <fullName evidence="2 4">Uncharacterized protein</fullName>
    </submittedName>
</protein>
<organism evidence="4">
    <name type="scientific">Hydatigena taeniaeformis</name>
    <name type="common">Feline tapeworm</name>
    <name type="synonym">Taenia taeniaeformis</name>
    <dbReference type="NCBI Taxonomy" id="6205"/>
    <lineage>
        <taxon>Eukaryota</taxon>
        <taxon>Metazoa</taxon>
        <taxon>Spiralia</taxon>
        <taxon>Lophotrochozoa</taxon>
        <taxon>Platyhelminthes</taxon>
        <taxon>Cestoda</taxon>
        <taxon>Eucestoda</taxon>
        <taxon>Cyclophyllidea</taxon>
        <taxon>Taeniidae</taxon>
        <taxon>Hydatigera</taxon>
    </lineage>
</organism>
<sequence>MPREPSSPTELANPQPQQIVRLLLQVARRDLPFIEQMQTSCFRVPRLFLLDCRRNLLAHERDNDPPLQCSLRYCIPLGSENPPIASLQQPLKASALSSGATTPTSQLKGSYQRKLFGSVGSPAPSTPPPTDETKPPTPHTTPAILKPLRTMSFKFRVRRSPFKRRPLKAIQLPTLSPVKDGND</sequence>
<reference evidence="4" key="1">
    <citation type="submission" date="2017-02" db="UniProtKB">
        <authorList>
            <consortium name="WormBaseParasite"/>
        </authorList>
    </citation>
    <scope>IDENTIFICATION</scope>
</reference>
<feature type="region of interest" description="Disordered" evidence="1">
    <location>
        <begin position="164"/>
        <end position="183"/>
    </location>
</feature>